<comment type="caution">
    <text evidence="2">The sequence shown here is derived from an EMBL/GenBank/DDBJ whole genome shotgun (WGS) entry which is preliminary data.</text>
</comment>
<dbReference type="PANTHER" id="PTHR35984:SF1">
    <property type="entry name" value="PERIPLASMIC SERINE PROTEASE"/>
    <property type="match status" value="1"/>
</dbReference>
<dbReference type="InterPro" id="IPR029045">
    <property type="entry name" value="ClpP/crotonase-like_dom_sf"/>
</dbReference>
<sequence length="358" mass="39852">MSSDPDADAKRDAPEPEPSIPARPAAQIRRPPVLFARTAPLIERLEQALGGPFVSYWVSANASMSQEDVGALDHVLRRARELQDRPRRVFLFIKSDGGQGTAALRMTNILRHFADAVTALVPLEAASAATMLALGADEIQIGPLGYLSAVDTSIRHALSPLDHVNGRVSVSHDELVRVVRLWAEHAGPGAAGNPWGELYDYVHPLVIGAVDRASSLSIKLCTEILSYHFEDHERAAAIARALNSNYPAHGYPITLREAQRIGLPAKALAPEVDELLIQLGQTYAEMGQRADTDFDPRNYHSNEIRKIIETRGLQLYHQSDKDWHYRETERRWTTLNDRSSWRELRLIAGEEHTKVVHL</sequence>
<reference evidence="2 3" key="1">
    <citation type="submission" date="2018-03" db="EMBL/GenBank/DDBJ databases">
        <title>Draft Genome Sequences of the Obligatory Marine Myxobacteria Enhygromyxa salina SWB005.</title>
        <authorList>
            <person name="Poehlein A."/>
            <person name="Moghaddam J.A."/>
            <person name="Harms H."/>
            <person name="Alanjari M."/>
            <person name="Koenig G.M."/>
            <person name="Daniel R."/>
            <person name="Schaeberle T.F."/>
        </authorList>
    </citation>
    <scope>NUCLEOTIDE SEQUENCE [LARGE SCALE GENOMIC DNA]</scope>
    <source>
        <strain evidence="2 3">SWB005</strain>
    </source>
</reference>
<evidence type="ECO:0000313" key="2">
    <source>
        <dbReference type="EMBL" id="PRP96532.1"/>
    </source>
</evidence>
<dbReference type="OrthoDB" id="1493005at2"/>
<name>A0A2S9XUJ9_9BACT</name>
<keyword evidence="3" id="KW-1185">Reference proteome</keyword>
<dbReference type="RefSeq" id="WP_146155837.1">
    <property type="nucleotide sequence ID" value="NZ_PVNK01000165.1"/>
</dbReference>
<dbReference type="PANTHER" id="PTHR35984">
    <property type="entry name" value="PERIPLASMIC SERINE PROTEASE"/>
    <property type="match status" value="1"/>
</dbReference>
<dbReference type="AlphaFoldDB" id="A0A2S9XUJ9"/>
<evidence type="ECO:0000256" key="1">
    <source>
        <dbReference type="SAM" id="MobiDB-lite"/>
    </source>
</evidence>
<organism evidence="2 3">
    <name type="scientific">Enhygromyxa salina</name>
    <dbReference type="NCBI Taxonomy" id="215803"/>
    <lineage>
        <taxon>Bacteria</taxon>
        <taxon>Pseudomonadati</taxon>
        <taxon>Myxococcota</taxon>
        <taxon>Polyangia</taxon>
        <taxon>Nannocystales</taxon>
        <taxon>Nannocystaceae</taxon>
        <taxon>Enhygromyxa</taxon>
    </lineage>
</organism>
<accession>A0A2S9XUJ9</accession>
<gene>
    <name evidence="2" type="ORF">ENSA5_36080</name>
</gene>
<feature type="region of interest" description="Disordered" evidence="1">
    <location>
        <begin position="1"/>
        <end position="26"/>
    </location>
</feature>
<dbReference type="Gene3D" id="3.90.226.10">
    <property type="entry name" value="2-enoyl-CoA Hydratase, Chain A, domain 1"/>
    <property type="match status" value="1"/>
</dbReference>
<dbReference type="Proteomes" id="UP000237968">
    <property type="component" value="Unassembled WGS sequence"/>
</dbReference>
<proteinExistence type="predicted"/>
<evidence type="ECO:0000313" key="3">
    <source>
        <dbReference type="Proteomes" id="UP000237968"/>
    </source>
</evidence>
<protein>
    <submittedName>
        <fullName evidence="2">Serine dehydrogenase proteinase</fullName>
    </submittedName>
</protein>
<dbReference type="GO" id="GO:0016020">
    <property type="term" value="C:membrane"/>
    <property type="evidence" value="ECO:0007669"/>
    <property type="project" value="InterPro"/>
</dbReference>
<dbReference type="SUPFAM" id="SSF52096">
    <property type="entry name" value="ClpP/crotonase"/>
    <property type="match status" value="1"/>
</dbReference>
<dbReference type="EMBL" id="PVNK01000165">
    <property type="protein sequence ID" value="PRP96532.1"/>
    <property type="molecule type" value="Genomic_DNA"/>
</dbReference>
<dbReference type="InterPro" id="IPR002825">
    <property type="entry name" value="Pept_S49_ser-pept_pro"/>
</dbReference>